<evidence type="ECO:0000256" key="4">
    <source>
        <dbReference type="ARBA" id="ARBA00023136"/>
    </source>
</evidence>
<accession>A0A0C2SYZ2</accession>
<evidence type="ECO:0000313" key="6">
    <source>
        <dbReference type="EMBL" id="KIL59374.1"/>
    </source>
</evidence>
<feature type="transmembrane region" description="Helical" evidence="5">
    <location>
        <begin position="269"/>
        <end position="291"/>
    </location>
</feature>
<keyword evidence="3 5" id="KW-1133">Transmembrane helix</keyword>
<feature type="non-terminal residue" evidence="6">
    <location>
        <position position="357"/>
    </location>
</feature>
<sequence length="357" mass="39482">STPTGTGTPSKSPYMYIPTSTSTASLAVNYVPSKFSPSILLSNPGPYWRKGRGGGKQAGLLHVPKLGGGIDAFRSGEARIGDHYDDDDVGVYRKGRKRWTKFKWVLFVANTLLTCYSIAALIACLLIWFNVFRYSQAILTVNSSELITSTVAASLGVLACVIGWAGILLNNRAFLAIYTFILWIVFAAIVTPGYLSYKRRAFSLEAKLNNQWSRDLTTSDRLLVQNDLDCCGYYNTFVEATLSATCYSRSVLPGCKTNLLDFERRVLKLFYTGAFGLVPLHVFVMVAGLLCSNHVTYRFGKGMMPKAYRLNMNTVAAVMDKYANELAELYGAEVAEDIRRRSRSRLNPGSSTSTPYT</sequence>
<protein>
    <recommendedName>
        <fullName evidence="8">Tetraspanin Tsp2</fullName>
    </recommendedName>
</protein>
<gene>
    <name evidence="6" type="ORF">M378DRAFT_34661</name>
</gene>
<organism evidence="6 7">
    <name type="scientific">Amanita muscaria (strain Koide BX008)</name>
    <dbReference type="NCBI Taxonomy" id="946122"/>
    <lineage>
        <taxon>Eukaryota</taxon>
        <taxon>Fungi</taxon>
        <taxon>Dikarya</taxon>
        <taxon>Basidiomycota</taxon>
        <taxon>Agaricomycotina</taxon>
        <taxon>Agaricomycetes</taxon>
        <taxon>Agaricomycetidae</taxon>
        <taxon>Agaricales</taxon>
        <taxon>Pluteineae</taxon>
        <taxon>Amanitaceae</taxon>
        <taxon>Amanita</taxon>
    </lineage>
</organism>
<dbReference type="AlphaFoldDB" id="A0A0C2SYZ2"/>
<keyword evidence="7" id="KW-1185">Reference proteome</keyword>
<comment type="subcellular location">
    <subcellularLocation>
        <location evidence="1">Membrane</location>
        <topology evidence="1">Multi-pass membrane protein</topology>
    </subcellularLocation>
</comment>
<proteinExistence type="predicted"/>
<evidence type="ECO:0000256" key="5">
    <source>
        <dbReference type="SAM" id="Phobius"/>
    </source>
</evidence>
<dbReference type="Pfam" id="PF00335">
    <property type="entry name" value="Tetraspanin"/>
    <property type="match status" value="1"/>
</dbReference>
<feature type="transmembrane region" description="Helical" evidence="5">
    <location>
        <begin position="175"/>
        <end position="195"/>
    </location>
</feature>
<dbReference type="EMBL" id="KN818316">
    <property type="protein sequence ID" value="KIL59374.1"/>
    <property type="molecule type" value="Genomic_DNA"/>
</dbReference>
<evidence type="ECO:0000313" key="7">
    <source>
        <dbReference type="Proteomes" id="UP000054549"/>
    </source>
</evidence>
<keyword evidence="2 5" id="KW-0812">Transmembrane</keyword>
<evidence type="ECO:0000256" key="1">
    <source>
        <dbReference type="ARBA" id="ARBA00004141"/>
    </source>
</evidence>
<dbReference type="STRING" id="946122.A0A0C2SYZ2"/>
<feature type="transmembrane region" description="Helical" evidence="5">
    <location>
        <begin position="149"/>
        <end position="168"/>
    </location>
</feature>
<evidence type="ECO:0000256" key="3">
    <source>
        <dbReference type="ARBA" id="ARBA00022989"/>
    </source>
</evidence>
<name>A0A0C2SYZ2_AMAMK</name>
<feature type="transmembrane region" description="Helical" evidence="5">
    <location>
        <begin position="104"/>
        <end position="129"/>
    </location>
</feature>
<keyword evidence="4 5" id="KW-0472">Membrane</keyword>
<dbReference type="Proteomes" id="UP000054549">
    <property type="component" value="Unassembled WGS sequence"/>
</dbReference>
<dbReference type="HOGENOM" id="CLU_030826_1_0_1"/>
<reference evidence="6 7" key="1">
    <citation type="submission" date="2014-04" db="EMBL/GenBank/DDBJ databases">
        <title>Evolutionary Origins and Diversification of the Mycorrhizal Mutualists.</title>
        <authorList>
            <consortium name="DOE Joint Genome Institute"/>
            <consortium name="Mycorrhizal Genomics Consortium"/>
            <person name="Kohler A."/>
            <person name="Kuo A."/>
            <person name="Nagy L.G."/>
            <person name="Floudas D."/>
            <person name="Copeland A."/>
            <person name="Barry K.W."/>
            <person name="Cichocki N."/>
            <person name="Veneault-Fourrey C."/>
            <person name="LaButti K."/>
            <person name="Lindquist E.A."/>
            <person name="Lipzen A."/>
            <person name="Lundell T."/>
            <person name="Morin E."/>
            <person name="Murat C."/>
            <person name="Riley R."/>
            <person name="Ohm R."/>
            <person name="Sun H."/>
            <person name="Tunlid A."/>
            <person name="Henrissat B."/>
            <person name="Grigoriev I.V."/>
            <person name="Hibbett D.S."/>
            <person name="Martin F."/>
        </authorList>
    </citation>
    <scope>NUCLEOTIDE SEQUENCE [LARGE SCALE GENOMIC DNA]</scope>
    <source>
        <strain evidence="6 7">Koide BX008</strain>
    </source>
</reference>
<dbReference type="InParanoid" id="A0A0C2SYZ2"/>
<feature type="non-terminal residue" evidence="6">
    <location>
        <position position="1"/>
    </location>
</feature>
<dbReference type="OrthoDB" id="2156690at2759"/>
<dbReference type="InterPro" id="IPR018499">
    <property type="entry name" value="Tetraspanin/Peripherin"/>
</dbReference>
<evidence type="ECO:0008006" key="8">
    <source>
        <dbReference type="Google" id="ProtNLM"/>
    </source>
</evidence>
<dbReference type="GO" id="GO:0016020">
    <property type="term" value="C:membrane"/>
    <property type="evidence" value="ECO:0007669"/>
    <property type="project" value="UniProtKB-SubCell"/>
</dbReference>
<evidence type="ECO:0000256" key="2">
    <source>
        <dbReference type="ARBA" id="ARBA00022692"/>
    </source>
</evidence>